<gene>
    <name evidence="2" type="ORF">ENL47_10670</name>
    <name evidence="1" type="ORF">ENM84_08160</name>
</gene>
<comment type="caution">
    <text evidence="1">The sequence shown here is derived from an EMBL/GenBank/DDBJ whole genome shotgun (WGS) entry which is preliminary data.</text>
</comment>
<name>A0A7C5TIE2_9CREN</name>
<dbReference type="EMBL" id="DRZI01000347">
    <property type="protein sequence ID" value="HHP82615.1"/>
    <property type="molecule type" value="Genomic_DNA"/>
</dbReference>
<protein>
    <recommendedName>
        <fullName evidence="3">N-formylglutamate amidohydrolase</fullName>
    </recommendedName>
</protein>
<dbReference type="EMBL" id="DRUB01000217">
    <property type="protein sequence ID" value="HHR97229.1"/>
    <property type="molecule type" value="Genomic_DNA"/>
</dbReference>
<accession>A0A7C5TIE2</accession>
<dbReference type="InterPro" id="IPR007709">
    <property type="entry name" value="N-FG_amidohydro"/>
</dbReference>
<dbReference type="AlphaFoldDB" id="A0A7C5TIE2"/>
<dbReference type="Gene3D" id="3.40.630.40">
    <property type="entry name" value="Zn-dependent exopeptidases"/>
    <property type="match status" value="1"/>
</dbReference>
<proteinExistence type="predicted"/>
<dbReference type="SUPFAM" id="SSF53187">
    <property type="entry name" value="Zn-dependent exopeptidases"/>
    <property type="match status" value="1"/>
</dbReference>
<dbReference type="Pfam" id="PF05013">
    <property type="entry name" value="FGase"/>
    <property type="match status" value="1"/>
</dbReference>
<evidence type="ECO:0000313" key="2">
    <source>
        <dbReference type="EMBL" id="HHR97229.1"/>
    </source>
</evidence>
<sequence length="233" mass="26555">MNLDVVEGFIEVEGLYPILITATHGFGADSFKYLVKALKRYVKSFGLIKTLDDIDEVVRLLNYYSSVDLYTWEIAYKVAIAENLYTILPTFSKVDKVPLLPIPDYNLNKDYAKITLFWRRAEEIIRSRGIRVVIDIHGMSNNGKWPDICISTRGFSTVSKELISRVISYLASQRLRVAIDYPFAGGAFIAYLGNPPTVEAFAIEIKRRLKFFGSEIPKIIRGIVEVVKNYLEL</sequence>
<evidence type="ECO:0000313" key="1">
    <source>
        <dbReference type="EMBL" id="HHP82615.1"/>
    </source>
</evidence>
<evidence type="ECO:0008006" key="3">
    <source>
        <dbReference type="Google" id="ProtNLM"/>
    </source>
</evidence>
<reference evidence="1" key="1">
    <citation type="journal article" date="2020" name="mSystems">
        <title>Genome- and Community-Level Interaction Insights into Carbon Utilization and Element Cycling Functions of Hydrothermarchaeota in Hydrothermal Sediment.</title>
        <authorList>
            <person name="Zhou Z."/>
            <person name="Liu Y."/>
            <person name="Xu W."/>
            <person name="Pan J."/>
            <person name="Luo Z.H."/>
            <person name="Li M."/>
        </authorList>
    </citation>
    <scope>NUCLEOTIDE SEQUENCE [LARGE SCALE GENOMIC DNA]</scope>
    <source>
        <strain evidence="2">SpSt-1</strain>
        <strain evidence="1">SpSt-1121</strain>
    </source>
</reference>
<organism evidence="1">
    <name type="scientific">Ignisphaera aggregans</name>
    <dbReference type="NCBI Taxonomy" id="334771"/>
    <lineage>
        <taxon>Archaea</taxon>
        <taxon>Thermoproteota</taxon>
        <taxon>Thermoprotei</taxon>
        <taxon>Desulfurococcales</taxon>
        <taxon>Desulfurococcaceae</taxon>
        <taxon>Ignisphaera</taxon>
    </lineage>
</organism>